<proteinExistence type="predicted"/>
<dbReference type="Proteomes" id="UP000246099">
    <property type="component" value="Chromosome"/>
</dbReference>
<feature type="chain" id="PRO_5045555186" description="Cytochrome c domain-containing protein" evidence="5">
    <location>
        <begin position="20"/>
        <end position="101"/>
    </location>
</feature>
<feature type="domain" description="Cytochrome c" evidence="6">
    <location>
        <begin position="39"/>
        <end position="101"/>
    </location>
</feature>
<feature type="signal peptide" evidence="5">
    <location>
        <begin position="1"/>
        <end position="19"/>
    </location>
</feature>
<name>A0ABM6WDC3_9BACT</name>
<organism evidence="7 8">
    <name type="scientific">Chitinophaga alhagiae</name>
    <dbReference type="NCBI Taxonomy" id="2203219"/>
    <lineage>
        <taxon>Bacteria</taxon>
        <taxon>Pseudomonadati</taxon>
        <taxon>Bacteroidota</taxon>
        <taxon>Chitinophagia</taxon>
        <taxon>Chitinophagales</taxon>
        <taxon>Chitinophagaceae</taxon>
        <taxon>Chitinophaga</taxon>
    </lineage>
</organism>
<keyword evidence="3 4" id="KW-0408">Iron</keyword>
<dbReference type="Gene3D" id="1.10.760.10">
    <property type="entry name" value="Cytochrome c-like domain"/>
    <property type="match status" value="1"/>
</dbReference>
<keyword evidence="8" id="KW-1185">Reference proteome</keyword>
<dbReference type="PROSITE" id="PS51007">
    <property type="entry name" value="CYTC"/>
    <property type="match status" value="1"/>
</dbReference>
<keyword evidence="5" id="KW-0732">Signal</keyword>
<keyword evidence="2 4" id="KW-0479">Metal-binding</keyword>
<evidence type="ECO:0000256" key="3">
    <source>
        <dbReference type="ARBA" id="ARBA00023004"/>
    </source>
</evidence>
<dbReference type="InterPro" id="IPR009056">
    <property type="entry name" value="Cyt_c-like_dom"/>
</dbReference>
<accession>A0ABM6WDC3</accession>
<dbReference type="InterPro" id="IPR036909">
    <property type="entry name" value="Cyt_c-like_dom_sf"/>
</dbReference>
<evidence type="ECO:0000256" key="5">
    <source>
        <dbReference type="SAM" id="SignalP"/>
    </source>
</evidence>
<evidence type="ECO:0000313" key="7">
    <source>
        <dbReference type="EMBL" id="AWO01883.1"/>
    </source>
</evidence>
<keyword evidence="1 4" id="KW-0349">Heme</keyword>
<dbReference type="EMBL" id="CP029600">
    <property type="protein sequence ID" value="AWO01883.1"/>
    <property type="molecule type" value="Genomic_DNA"/>
</dbReference>
<dbReference type="SUPFAM" id="SSF46626">
    <property type="entry name" value="Cytochrome c"/>
    <property type="match status" value="1"/>
</dbReference>
<evidence type="ECO:0000259" key="6">
    <source>
        <dbReference type="PROSITE" id="PS51007"/>
    </source>
</evidence>
<evidence type="ECO:0000256" key="2">
    <source>
        <dbReference type="ARBA" id="ARBA00022723"/>
    </source>
</evidence>
<evidence type="ECO:0000313" key="8">
    <source>
        <dbReference type="Proteomes" id="UP000246099"/>
    </source>
</evidence>
<evidence type="ECO:0000256" key="1">
    <source>
        <dbReference type="ARBA" id="ARBA00022617"/>
    </source>
</evidence>
<sequence>MQIMKTLVSVFLMAILLWACSPGLNPNNTAKVEEAFAKYEDAEGKTVFRDKCAKCHGYRLPETRTAEKWPKTIDKMAPKAKLTEDQKAAVLAFVTKYAKAS</sequence>
<protein>
    <recommendedName>
        <fullName evidence="6">Cytochrome c domain-containing protein</fullName>
    </recommendedName>
</protein>
<gene>
    <name evidence="7" type="ORF">DLD77_09335</name>
</gene>
<evidence type="ECO:0000256" key="4">
    <source>
        <dbReference type="PROSITE-ProRule" id="PRU00433"/>
    </source>
</evidence>
<reference evidence="7 8" key="1">
    <citation type="submission" date="2018-05" db="EMBL/GenBank/DDBJ databases">
        <title>Chitinophaga sp. nov., isolated from rhizosphere soil of Alhagi.</title>
        <authorList>
            <person name="Liu Y."/>
        </authorList>
    </citation>
    <scope>NUCLEOTIDE SEQUENCE [LARGE SCALE GENOMIC DNA]</scope>
    <source>
        <strain evidence="7 8">T22</strain>
    </source>
</reference>